<evidence type="ECO:0008006" key="3">
    <source>
        <dbReference type="Google" id="ProtNLM"/>
    </source>
</evidence>
<reference evidence="1 2" key="1">
    <citation type="submission" date="2023-03" db="EMBL/GenBank/DDBJ databases">
        <title>Bacillus Genome Sequencing.</title>
        <authorList>
            <person name="Dunlap C."/>
        </authorList>
    </citation>
    <scope>NUCLEOTIDE SEQUENCE [LARGE SCALE GENOMIC DNA]</scope>
    <source>
        <strain evidence="1 2">NRS-1717</strain>
    </source>
</reference>
<organism evidence="1 2">
    <name type="scientific">Metabacillus fastidiosus</name>
    <dbReference type="NCBI Taxonomy" id="1458"/>
    <lineage>
        <taxon>Bacteria</taxon>
        <taxon>Bacillati</taxon>
        <taxon>Bacillota</taxon>
        <taxon>Bacilli</taxon>
        <taxon>Bacillales</taxon>
        <taxon>Bacillaceae</taxon>
        <taxon>Metabacillus</taxon>
    </lineage>
</organism>
<sequence length="106" mass="12121">MAIIALKQEITVHRPAVKDEWGNETAAPTKIPMKCRVDEVTTKVQNRIGEEVISGMLVYFDKLADIRYDDELEYTNELGLTVKRQPIKIEPARGWNTKAKLTLVYC</sequence>
<evidence type="ECO:0000313" key="2">
    <source>
        <dbReference type="Proteomes" id="UP001342826"/>
    </source>
</evidence>
<dbReference type="Proteomes" id="UP001342826">
    <property type="component" value="Unassembled WGS sequence"/>
</dbReference>
<keyword evidence="2" id="KW-1185">Reference proteome</keyword>
<gene>
    <name evidence="1" type="ORF">P9271_00180</name>
</gene>
<proteinExistence type="predicted"/>
<evidence type="ECO:0000313" key="1">
    <source>
        <dbReference type="EMBL" id="MED4399776.1"/>
    </source>
</evidence>
<dbReference type="RefSeq" id="WP_328014497.1">
    <property type="nucleotide sequence ID" value="NZ_JARTFS010000001.1"/>
</dbReference>
<protein>
    <recommendedName>
        <fullName evidence="3">Phage protein</fullName>
    </recommendedName>
</protein>
<name>A0ABU6NVG2_9BACI</name>
<comment type="caution">
    <text evidence="1">The sequence shown here is derived from an EMBL/GenBank/DDBJ whole genome shotgun (WGS) entry which is preliminary data.</text>
</comment>
<accession>A0ABU6NVG2</accession>
<dbReference type="EMBL" id="JARTFS010000001">
    <property type="protein sequence ID" value="MED4399776.1"/>
    <property type="molecule type" value="Genomic_DNA"/>
</dbReference>